<evidence type="ECO:0000256" key="4">
    <source>
        <dbReference type="ARBA" id="ARBA00022692"/>
    </source>
</evidence>
<evidence type="ECO:0000256" key="7">
    <source>
        <dbReference type="SAM" id="Phobius"/>
    </source>
</evidence>
<keyword evidence="3" id="KW-1003">Cell membrane</keyword>
<organism evidence="8">
    <name type="scientific">alpha proteobacterium U95</name>
    <dbReference type="NCBI Taxonomy" id="649539"/>
    <lineage>
        <taxon>Bacteria</taxon>
        <taxon>Pseudomonadati</taxon>
        <taxon>Pseudomonadota</taxon>
        <taxon>Alphaproteobacteria</taxon>
    </lineage>
</organism>
<evidence type="ECO:0000256" key="1">
    <source>
        <dbReference type="ARBA" id="ARBA00004651"/>
    </source>
</evidence>
<dbReference type="PANTHER" id="PTHR30065:SF1">
    <property type="entry name" value="SURFACE PRESENTATION OF ANTIGENS PROTEIN SPAR"/>
    <property type="match status" value="1"/>
</dbReference>
<proteinExistence type="inferred from homology"/>
<dbReference type="PRINTS" id="PR00953">
    <property type="entry name" value="TYPE3IMRPROT"/>
</dbReference>
<evidence type="ECO:0000256" key="6">
    <source>
        <dbReference type="ARBA" id="ARBA00023136"/>
    </source>
</evidence>
<feature type="transmembrane region" description="Helical" evidence="7">
    <location>
        <begin position="12"/>
        <end position="31"/>
    </location>
</feature>
<feature type="transmembrane region" description="Helical" evidence="7">
    <location>
        <begin position="74"/>
        <end position="94"/>
    </location>
</feature>
<feature type="transmembrane region" description="Helical" evidence="7">
    <location>
        <begin position="132"/>
        <end position="157"/>
    </location>
</feature>
<feature type="transmembrane region" description="Helical" evidence="7">
    <location>
        <begin position="43"/>
        <end position="62"/>
    </location>
</feature>
<dbReference type="PANTHER" id="PTHR30065">
    <property type="entry name" value="FLAGELLAR BIOSYNTHETIC PROTEIN FLIR"/>
    <property type="match status" value="1"/>
</dbReference>
<keyword evidence="4 7" id="KW-0812">Transmembrane</keyword>
<dbReference type="GO" id="GO:0006605">
    <property type="term" value="P:protein targeting"/>
    <property type="evidence" value="ECO:0007669"/>
    <property type="project" value="InterPro"/>
</dbReference>
<evidence type="ECO:0000256" key="5">
    <source>
        <dbReference type="ARBA" id="ARBA00022989"/>
    </source>
</evidence>
<dbReference type="EMBL" id="KC211768">
    <property type="protein sequence ID" value="AGI04130.1"/>
    <property type="molecule type" value="Genomic_DNA"/>
</dbReference>
<keyword evidence="5 7" id="KW-1133">Transmembrane helix</keyword>
<feature type="transmembrane region" description="Helical" evidence="7">
    <location>
        <begin position="177"/>
        <end position="210"/>
    </location>
</feature>
<dbReference type="AlphaFoldDB" id="M4VNF5"/>
<name>M4VNF5_9PROT</name>
<dbReference type="GO" id="GO:0005886">
    <property type="term" value="C:plasma membrane"/>
    <property type="evidence" value="ECO:0007669"/>
    <property type="project" value="UniProtKB-SubCell"/>
</dbReference>
<protein>
    <submittedName>
        <fullName evidence="8">Type III secretion protein SpaR/YscT/HrcT</fullName>
    </submittedName>
</protein>
<evidence type="ECO:0000256" key="3">
    <source>
        <dbReference type="ARBA" id="ARBA00022475"/>
    </source>
</evidence>
<comment type="similarity">
    <text evidence="2">Belongs to the FliR/MopE/SpaR family.</text>
</comment>
<dbReference type="Pfam" id="PF01311">
    <property type="entry name" value="Bac_export_1"/>
    <property type="match status" value="1"/>
</dbReference>
<reference evidence="8" key="1">
    <citation type="journal article" date="2013" name="Mar. Drugs">
        <title>Assessing the effectiveness of functional genetic screens for the identification of bioactive metabolites.</title>
        <authorList>
            <person name="Penesyan A."/>
            <person name="Ballestriero F."/>
            <person name="Daim M."/>
            <person name="Kjelleberg S."/>
            <person name="Thomas T."/>
            <person name="Egan S."/>
        </authorList>
    </citation>
    <scope>NUCLEOTIDE SEQUENCE</scope>
    <source>
        <strain evidence="8">U95</strain>
    </source>
</reference>
<sequence>MLTAFQNIDDLTLLLMSVVLIVARIQAFLYLSPFFGKSAMTRTVRLGVILSLSFLLAPKVYIEFQTDPEKAQVFVALIFKEILLGLLLGVLMWLPVRSLELAGVLIDTQRGSTQAMGMDVIFGVQTMPTAQLLLQLFSGFFFAVGGTKIIATVLFSSAEIWPLAETLPDLQIGAAPIFINLAGVLIFSAVSFVLPISFFMVLTDIVIAYIARSAPTLSALTFGMPIKSAVAAILLIFYLDVAFPRLVEMFMDATNHLEDVLSYER</sequence>
<feature type="transmembrane region" description="Helical" evidence="7">
    <location>
        <begin position="217"/>
        <end position="239"/>
    </location>
</feature>
<dbReference type="InterPro" id="IPR002010">
    <property type="entry name" value="T3SS_IM_R"/>
</dbReference>
<accession>M4VNF5</accession>
<comment type="subcellular location">
    <subcellularLocation>
        <location evidence="1">Cell membrane</location>
        <topology evidence="1">Multi-pass membrane protein</topology>
    </subcellularLocation>
</comment>
<evidence type="ECO:0000256" key="2">
    <source>
        <dbReference type="ARBA" id="ARBA00009772"/>
    </source>
</evidence>
<evidence type="ECO:0000313" key="8">
    <source>
        <dbReference type="EMBL" id="AGI04130.1"/>
    </source>
</evidence>
<keyword evidence="6 7" id="KW-0472">Membrane</keyword>